<protein>
    <submittedName>
        <fullName evidence="4">Regulatory protein soxS</fullName>
    </submittedName>
</protein>
<sequence>MDKLQSVTLKEFYGKEHLKDLLSSPANFQIANGFSSKQLSNEFVEGKLLKYHEDSISITYQEWDLSKSFKLRVKHASHLIKVQFEIEGYSHFESQDNYCIIIPSNHYQFINIPNPDGHITYSSSRKVLDIYMEQEFLFQLLRTQGYSDQQLKAHFLLNNYTFCRQATPITAQQQQLIQELLNHQYQSDFAKQFIRIKAIELMITVFAGASNQINQVKWIQSDIDTMMSIKEFLDENYHQDLRIKSLSRQFGINEFKLKNGFKDLFGDTVFGYIRRQKMKKAKELLRNPELEIKEIAYLIGFKYAHHFSKVYLDHYQIRPSEYRNKHMVAEGG</sequence>
<evidence type="ECO:0000313" key="5">
    <source>
        <dbReference type="Proteomes" id="UP000215355"/>
    </source>
</evidence>
<dbReference type="SMART" id="SM00342">
    <property type="entry name" value="HTH_ARAC"/>
    <property type="match status" value="1"/>
</dbReference>
<reference evidence="4 5" key="1">
    <citation type="submission" date="2017-06" db="EMBL/GenBank/DDBJ databases">
        <authorList>
            <consortium name="Pathogen Informatics"/>
        </authorList>
    </citation>
    <scope>NUCLEOTIDE SEQUENCE [LARGE SCALE GENOMIC DNA]</scope>
    <source>
        <strain evidence="4 5">NCTC12149</strain>
    </source>
</reference>
<dbReference type="Proteomes" id="UP000215355">
    <property type="component" value="Chromosome 1"/>
</dbReference>
<dbReference type="InterPro" id="IPR018060">
    <property type="entry name" value="HTH_AraC"/>
</dbReference>
<dbReference type="GO" id="GO:0003700">
    <property type="term" value="F:DNA-binding transcription factor activity"/>
    <property type="evidence" value="ECO:0007669"/>
    <property type="project" value="InterPro"/>
</dbReference>
<evidence type="ECO:0000256" key="2">
    <source>
        <dbReference type="ARBA" id="ARBA00023163"/>
    </source>
</evidence>
<dbReference type="EMBL" id="LT906468">
    <property type="protein sequence ID" value="SNV43807.1"/>
    <property type="molecule type" value="Genomic_DNA"/>
</dbReference>
<dbReference type="PROSITE" id="PS01124">
    <property type="entry name" value="HTH_ARAC_FAMILY_2"/>
    <property type="match status" value="1"/>
</dbReference>
<dbReference type="RefSeq" id="WP_093098712.1">
    <property type="nucleotide sequence ID" value="NZ_FNGK01000003.1"/>
</dbReference>
<keyword evidence="2" id="KW-0804">Transcription</keyword>
<accession>A0AAJ4X9R9</accession>
<name>A0AAJ4X9R9_9SPHI</name>
<organism evidence="4 5">
    <name type="scientific">Sphingobacterium mizutaii</name>
    <dbReference type="NCBI Taxonomy" id="1010"/>
    <lineage>
        <taxon>Bacteria</taxon>
        <taxon>Pseudomonadati</taxon>
        <taxon>Bacteroidota</taxon>
        <taxon>Sphingobacteriia</taxon>
        <taxon>Sphingobacteriales</taxon>
        <taxon>Sphingobacteriaceae</taxon>
        <taxon>Sphingobacterium</taxon>
    </lineage>
</organism>
<dbReference type="KEGG" id="smiz:4412673_00861"/>
<evidence type="ECO:0000256" key="1">
    <source>
        <dbReference type="ARBA" id="ARBA00023015"/>
    </source>
</evidence>
<evidence type="ECO:0000259" key="3">
    <source>
        <dbReference type="PROSITE" id="PS01124"/>
    </source>
</evidence>
<dbReference type="GO" id="GO:0043565">
    <property type="term" value="F:sequence-specific DNA binding"/>
    <property type="evidence" value="ECO:0007669"/>
    <property type="project" value="InterPro"/>
</dbReference>
<evidence type="ECO:0000313" key="4">
    <source>
        <dbReference type="EMBL" id="SNV43807.1"/>
    </source>
</evidence>
<dbReference type="Pfam" id="PF12833">
    <property type="entry name" value="HTH_18"/>
    <property type="match status" value="1"/>
</dbReference>
<dbReference type="PANTHER" id="PTHR47893:SF1">
    <property type="entry name" value="REGULATORY PROTEIN PCHR"/>
    <property type="match status" value="1"/>
</dbReference>
<feature type="domain" description="HTH araC/xylS-type" evidence="3">
    <location>
        <begin position="227"/>
        <end position="325"/>
    </location>
</feature>
<keyword evidence="1" id="KW-0805">Transcription regulation</keyword>
<dbReference type="InterPro" id="IPR053142">
    <property type="entry name" value="PchR_regulatory_protein"/>
</dbReference>
<gene>
    <name evidence="4" type="primary">soxS</name>
    <name evidence="4" type="ORF">SAMEA4412673_00861</name>
</gene>
<proteinExistence type="predicted"/>
<dbReference type="AlphaFoldDB" id="A0AAJ4X9R9"/>
<dbReference type="Gene3D" id="1.10.10.60">
    <property type="entry name" value="Homeodomain-like"/>
    <property type="match status" value="2"/>
</dbReference>
<dbReference type="InterPro" id="IPR009057">
    <property type="entry name" value="Homeodomain-like_sf"/>
</dbReference>
<dbReference type="PANTHER" id="PTHR47893">
    <property type="entry name" value="REGULATORY PROTEIN PCHR"/>
    <property type="match status" value="1"/>
</dbReference>
<dbReference type="SUPFAM" id="SSF46689">
    <property type="entry name" value="Homeodomain-like"/>
    <property type="match status" value="2"/>
</dbReference>